<dbReference type="EMBL" id="NHOQ01002094">
    <property type="protein sequence ID" value="PWA19670.1"/>
    <property type="molecule type" value="Genomic_DNA"/>
</dbReference>
<keyword evidence="2" id="KW-0479">Metal-binding</keyword>
<gene>
    <name evidence="5" type="ORF">CCH79_00007045</name>
</gene>
<comment type="caution">
    <text evidence="5">The sequence shown here is derived from an EMBL/GenBank/DDBJ whole genome shotgun (WGS) entry which is preliminary data.</text>
</comment>
<evidence type="ECO:0000256" key="1">
    <source>
        <dbReference type="ARBA" id="ARBA00010211"/>
    </source>
</evidence>
<dbReference type="GO" id="GO:0050163">
    <property type="term" value="F:oxaloacetate tautomerase activity"/>
    <property type="evidence" value="ECO:0007669"/>
    <property type="project" value="UniProtKB-ARBA"/>
</dbReference>
<feature type="domain" description="Fumarylacetoacetase-like C-terminal" evidence="4">
    <location>
        <begin position="470"/>
        <end position="689"/>
    </location>
</feature>
<protein>
    <recommendedName>
        <fullName evidence="4">Fumarylacetoacetase-like C-terminal domain-containing protein</fullName>
    </recommendedName>
</protein>
<feature type="compositionally biased region" description="Polar residues" evidence="3">
    <location>
        <begin position="152"/>
        <end position="163"/>
    </location>
</feature>
<dbReference type="PANTHER" id="PTHR42796">
    <property type="entry name" value="FUMARYLACETOACETATE HYDROLASE DOMAIN-CONTAINING PROTEIN 2A-RELATED"/>
    <property type="match status" value="1"/>
</dbReference>
<dbReference type="Gene3D" id="3.90.850.10">
    <property type="entry name" value="Fumarylacetoacetase-like, C-terminal domain"/>
    <property type="match status" value="1"/>
</dbReference>
<dbReference type="InterPro" id="IPR036663">
    <property type="entry name" value="Fumarylacetoacetase_C_sf"/>
</dbReference>
<reference evidence="5 6" key="1">
    <citation type="journal article" date="2018" name="G3 (Bethesda)">
        <title>A High-Quality Reference Genome for the Invasive Mosquitofish Gambusia affinis Using a Chicago Library.</title>
        <authorList>
            <person name="Hoffberg S.L."/>
            <person name="Troendle N.J."/>
            <person name="Glenn T.C."/>
            <person name="Mahmud O."/>
            <person name="Louha S."/>
            <person name="Chalopin D."/>
            <person name="Bennetzen J.L."/>
            <person name="Mauricio R."/>
        </authorList>
    </citation>
    <scope>NUCLEOTIDE SEQUENCE [LARGE SCALE GENOMIC DNA]</scope>
    <source>
        <strain evidence="5">NE01/NJP1002.9</strain>
        <tissue evidence="5">Muscle</tissue>
    </source>
</reference>
<name>A0A315V8J5_GAMAF</name>
<proteinExistence type="inferred from homology"/>
<dbReference type="InterPro" id="IPR011234">
    <property type="entry name" value="Fumarylacetoacetase-like_C"/>
</dbReference>
<dbReference type="GO" id="GO:0006107">
    <property type="term" value="P:oxaloacetate metabolic process"/>
    <property type="evidence" value="ECO:0007669"/>
    <property type="project" value="UniProtKB-ARBA"/>
</dbReference>
<dbReference type="FunFam" id="3.90.850.10:FF:000002">
    <property type="entry name" value="2-hydroxyhepta-2,4-diene-1,7-dioate isomerase"/>
    <property type="match status" value="1"/>
</dbReference>
<evidence type="ECO:0000259" key="4">
    <source>
        <dbReference type="Pfam" id="PF01557"/>
    </source>
</evidence>
<dbReference type="Proteomes" id="UP000250572">
    <property type="component" value="Unassembled WGS sequence"/>
</dbReference>
<dbReference type="Pfam" id="PF01557">
    <property type="entry name" value="FAA_hydrolase"/>
    <property type="match status" value="1"/>
</dbReference>
<dbReference type="SUPFAM" id="SSF56529">
    <property type="entry name" value="FAH"/>
    <property type="match status" value="1"/>
</dbReference>
<accession>A0A315V8J5</accession>
<dbReference type="GO" id="GO:0046872">
    <property type="term" value="F:metal ion binding"/>
    <property type="evidence" value="ECO:0007669"/>
    <property type="project" value="UniProtKB-KW"/>
</dbReference>
<feature type="region of interest" description="Disordered" evidence="3">
    <location>
        <begin position="146"/>
        <end position="179"/>
    </location>
</feature>
<comment type="similarity">
    <text evidence="1">Belongs to the FAH family.</text>
</comment>
<dbReference type="PANTHER" id="PTHR42796:SF4">
    <property type="entry name" value="FUMARYLACETOACETATE HYDROLASE DOMAIN-CONTAINING PROTEIN 2A"/>
    <property type="match status" value="1"/>
</dbReference>
<evidence type="ECO:0000313" key="6">
    <source>
        <dbReference type="Proteomes" id="UP000250572"/>
    </source>
</evidence>
<organism evidence="5 6">
    <name type="scientific">Gambusia affinis</name>
    <name type="common">Western mosquitofish</name>
    <name type="synonym">Heterandria affinis</name>
    <dbReference type="NCBI Taxonomy" id="33528"/>
    <lineage>
        <taxon>Eukaryota</taxon>
        <taxon>Metazoa</taxon>
        <taxon>Chordata</taxon>
        <taxon>Craniata</taxon>
        <taxon>Vertebrata</taxon>
        <taxon>Euteleostomi</taxon>
        <taxon>Actinopterygii</taxon>
        <taxon>Neopterygii</taxon>
        <taxon>Teleostei</taxon>
        <taxon>Neoteleostei</taxon>
        <taxon>Acanthomorphata</taxon>
        <taxon>Ovalentaria</taxon>
        <taxon>Atherinomorphae</taxon>
        <taxon>Cyprinodontiformes</taxon>
        <taxon>Poeciliidae</taxon>
        <taxon>Poeciliinae</taxon>
        <taxon>Gambusia</taxon>
    </lineage>
</organism>
<keyword evidence="6" id="KW-1185">Reference proteome</keyword>
<dbReference type="AlphaFoldDB" id="A0A315V8J5"/>
<evidence type="ECO:0000256" key="3">
    <source>
        <dbReference type="SAM" id="MobiDB-lite"/>
    </source>
</evidence>
<sequence>MCGETSCAACRDEASHLEQMAQRKRQICERVNVSDLLLHLTEQVHHHHTAFRVCVSHTDSATGAGDHQLVRNQWSFEEVNTHLNPHCSSPWSSHRTLSDVSASDGLKSKRGETLKNGLFTWKNPATAAAPHLSLCIPAMKPPALMSAPPVSGSLQPDTDTPSPEFSRRSALPPGNTRTRTRPHLHRAVLEQLLDIVGHARSRHAFRVRAADVASLLKTGETKRLTHLPLSRALASSTSRRPSASCAAHSPRTHTLWTDDLMFASRTSRGFQGESLVSHHVEGVEGTECSRQGVVLIVLVGGANQQGALHASFQGTANETLTMSKDFLRGERDNSHQLSAAPSPNRFLSWSHDRAVEMRIPLRSCCIFRSFLSQKVTLDTQRRGLSGAAMRLVQFRCRGDGDVVRVGVEQGEGLNVVDLKAFDSSMPSTVRELLQLGDKGLECAQRALASGQFVVERANIQLLSPILAPEKVVCVGMNYRDHCLEQNAPIPEEPIIFSKFPSAITGPYDNIILPPESQEVDWEVELAFVIGRRGKHIKEEDALSHVAGFAVANDVSARDWQLKRNGKQWLLSKTFDSFCPLGPALVTIDAVKGERERGGGRRQSDPHNLGIRCLVNGDTVQSSNTSQMIFKPAALIAWVSKFVTLTPGDVFLTGTPPGVGVFRNPPVFLKRGDIVECQIDQIGSIINQVV</sequence>
<dbReference type="STRING" id="33528.ENSGAFP00000002328"/>
<evidence type="ECO:0000256" key="2">
    <source>
        <dbReference type="ARBA" id="ARBA00022723"/>
    </source>
</evidence>
<evidence type="ECO:0000313" key="5">
    <source>
        <dbReference type="EMBL" id="PWA19670.1"/>
    </source>
</evidence>
<dbReference type="InterPro" id="IPR051121">
    <property type="entry name" value="FAH"/>
</dbReference>